<accession>A0A0F9HC63</accession>
<evidence type="ECO:0000256" key="1">
    <source>
        <dbReference type="SAM" id="MobiDB-lite"/>
    </source>
</evidence>
<evidence type="ECO:0000313" key="2">
    <source>
        <dbReference type="EMBL" id="KKM00707.1"/>
    </source>
</evidence>
<proteinExistence type="predicted"/>
<reference evidence="2" key="1">
    <citation type="journal article" date="2015" name="Nature">
        <title>Complex archaea that bridge the gap between prokaryotes and eukaryotes.</title>
        <authorList>
            <person name="Spang A."/>
            <person name="Saw J.H."/>
            <person name="Jorgensen S.L."/>
            <person name="Zaremba-Niedzwiedzka K."/>
            <person name="Martijn J."/>
            <person name="Lind A.E."/>
            <person name="van Eijk R."/>
            <person name="Schleper C."/>
            <person name="Guy L."/>
            <person name="Ettema T.J."/>
        </authorList>
    </citation>
    <scope>NUCLEOTIDE SEQUENCE</scope>
</reference>
<comment type="caution">
    <text evidence="2">The sequence shown here is derived from an EMBL/GenBank/DDBJ whole genome shotgun (WGS) entry which is preliminary data.</text>
</comment>
<dbReference type="EMBL" id="LAZR01017369">
    <property type="protein sequence ID" value="KKM00707.1"/>
    <property type="molecule type" value="Genomic_DNA"/>
</dbReference>
<sequence>MTREEFVKALTERRELSEAIREDRVTHLPDEPDRNWTAHRTTAKYSGRLYNGPVILGRTDGSGDGIRFPRGRKSPGRHARRGSAFNPNRRVNP</sequence>
<protein>
    <submittedName>
        <fullName evidence="2">Uncharacterized protein</fullName>
    </submittedName>
</protein>
<feature type="region of interest" description="Disordered" evidence="1">
    <location>
        <begin position="51"/>
        <end position="93"/>
    </location>
</feature>
<dbReference type="AlphaFoldDB" id="A0A0F9HC63"/>
<feature type="compositionally biased region" description="Basic residues" evidence="1">
    <location>
        <begin position="69"/>
        <end position="81"/>
    </location>
</feature>
<gene>
    <name evidence="2" type="ORF">LCGC14_1801740</name>
</gene>
<organism evidence="2">
    <name type="scientific">marine sediment metagenome</name>
    <dbReference type="NCBI Taxonomy" id="412755"/>
    <lineage>
        <taxon>unclassified sequences</taxon>
        <taxon>metagenomes</taxon>
        <taxon>ecological metagenomes</taxon>
    </lineage>
</organism>
<name>A0A0F9HC63_9ZZZZ</name>